<dbReference type="STRING" id="413882.AAW51_2879"/>
<gene>
    <name evidence="1" type="ORF">AAW51_2879</name>
</gene>
<organism evidence="1 2">
    <name type="scientific">Caldimonas brevitalea</name>
    <dbReference type="NCBI Taxonomy" id="413882"/>
    <lineage>
        <taxon>Bacteria</taxon>
        <taxon>Pseudomonadati</taxon>
        <taxon>Pseudomonadota</taxon>
        <taxon>Betaproteobacteria</taxon>
        <taxon>Burkholderiales</taxon>
        <taxon>Sphaerotilaceae</taxon>
        <taxon>Caldimonas</taxon>
    </lineage>
</organism>
<name>A0A0G3BSP6_9BURK</name>
<reference evidence="1 2" key="1">
    <citation type="submission" date="2015-05" db="EMBL/GenBank/DDBJ databases">
        <authorList>
            <person name="Tang B."/>
            <person name="Yu Y."/>
        </authorList>
    </citation>
    <scope>NUCLEOTIDE SEQUENCE [LARGE SCALE GENOMIC DNA]</scope>
    <source>
        <strain evidence="1 2">DSM 7029</strain>
    </source>
</reference>
<keyword evidence="2" id="KW-1185">Reference proteome</keyword>
<sequence length="508" mass="54662">MALNPVERKLVELLQLWESFRAEPGKRLLLWQAPDNGKRLIECFCEVQRHASPYASGDTFIVFDAAFEQSIGYSRALKQALAGHYAASHEDLEREGLKADWRFEPEEQPDTASAFVQGLAALATHHPALGHLVAVLLPSAVANDEAWAAWVARVLEAAGPAKAVRLLVPDFSQAPRLTALAEAQHPLVQVQQPPLDAWSIAQETFAQEPAVGAPGVFRSLLTALFALAEKGTADQVLLKARDALAFAHKQGWADQEVAVRLVTAGAMLKDQRFDAALNHYQHARTSAEAARAAQHPAGGQLVLQTWFGEAAAHLAAGQPEHAAPCYREAAQLAAALPNPPMLIEALRMASFCHARAGEPEDALALGRQALAVGERLKPEARPMTTLPLLGFELLKLVEPERAAEIEAVKHGLDREQAQHYVNTEERAAALETAGDPVALKQLERQHAEQEGLLVQQARQRADEVAADGTPAFMALFVQARTLLGADWPLVLPGAIAKAPPVPAGGTAA</sequence>
<evidence type="ECO:0000313" key="2">
    <source>
        <dbReference type="Proteomes" id="UP000035352"/>
    </source>
</evidence>
<dbReference type="Gene3D" id="1.25.40.10">
    <property type="entry name" value="Tetratricopeptide repeat domain"/>
    <property type="match status" value="1"/>
</dbReference>
<proteinExistence type="predicted"/>
<dbReference type="EMBL" id="CP011371">
    <property type="protein sequence ID" value="AKJ29570.1"/>
    <property type="molecule type" value="Genomic_DNA"/>
</dbReference>
<accession>A0A0G3BSP6</accession>
<dbReference type="KEGG" id="pbh:AAW51_2879"/>
<dbReference type="Proteomes" id="UP000035352">
    <property type="component" value="Chromosome"/>
</dbReference>
<dbReference type="InterPro" id="IPR011990">
    <property type="entry name" value="TPR-like_helical_dom_sf"/>
</dbReference>
<evidence type="ECO:0000313" key="1">
    <source>
        <dbReference type="EMBL" id="AKJ29570.1"/>
    </source>
</evidence>
<dbReference type="SUPFAM" id="SSF48452">
    <property type="entry name" value="TPR-like"/>
    <property type="match status" value="1"/>
</dbReference>
<dbReference type="AlphaFoldDB" id="A0A0G3BSP6"/>
<evidence type="ECO:0008006" key="3">
    <source>
        <dbReference type="Google" id="ProtNLM"/>
    </source>
</evidence>
<protein>
    <recommendedName>
        <fullName evidence="3">MalT-like TPR region domain-containing protein</fullName>
    </recommendedName>
</protein>
<dbReference type="OrthoDB" id="6637938at2"/>
<dbReference type="RefSeq" id="WP_047195152.1">
    <property type="nucleotide sequence ID" value="NZ_CP011371.1"/>
</dbReference>